<protein>
    <recommendedName>
        <fullName evidence="4">Roadblock/LAMTOR2 domain-containing protein</fullName>
    </recommendedName>
</protein>
<organism evidence="2 3">
    <name type="scientific">Actinacidiphila yanglinensis</name>
    <dbReference type="NCBI Taxonomy" id="310779"/>
    <lineage>
        <taxon>Bacteria</taxon>
        <taxon>Bacillati</taxon>
        <taxon>Actinomycetota</taxon>
        <taxon>Actinomycetes</taxon>
        <taxon>Kitasatosporales</taxon>
        <taxon>Streptomycetaceae</taxon>
        <taxon>Actinacidiphila</taxon>
    </lineage>
</organism>
<evidence type="ECO:0000313" key="2">
    <source>
        <dbReference type="EMBL" id="SEG74717.1"/>
    </source>
</evidence>
<sequence length="159" mass="16976">MTERPPRARSAHARSPRTTTQPPGTPAPVKGSTHAMANTETALKDAMTSIEGVIGVALVDYTSGMALGTLGGGKDLDLTVAAAGNTDVVRAKARTMEMLGLKDQIEDILITLGGQYHLIRLLSGRGKSGLFLYLALDKQRANLAMARHQLKRIENDLEV</sequence>
<dbReference type="EMBL" id="FNVU01000009">
    <property type="protein sequence ID" value="SEG74717.1"/>
    <property type="molecule type" value="Genomic_DNA"/>
</dbReference>
<keyword evidence="3" id="KW-1185">Reference proteome</keyword>
<accession>A0A1H6CPJ1</accession>
<feature type="region of interest" description="Disordered" evidence="1">
    <location>
        <begin position="1"/>
        <end position="32"/>
    </location>
</feature>
<gene>
    <name evidence="2" type="ORF">SAMN05216223_109270</name>
</gene>
<dbReference type="Proteomes" id="UP000236754">
    <property type="component" value="Unassembled WGS sequence"/>
</dbReference>
<name>A0A1H6CPJ1_9ACTN</name>
<evidence type="ECO:0000256" key="1">
    <source>
        <dbReference type="SAM" id="MobiDB-lite"/>
    </source>
</evidence>
<reference evidence="2 3" key="1">
    <citation type="submission" date="2016-10" db="EMBL/GenBank/DDBJ databases">
        <authorList>
            <person name="de Groot N.N."/>
        </authorList>
    </citation>
    <scope>NUCLEOTIDE SEQUENCE [LARGE SCALE GENOMIC DNA]</scope>
    <source>
        <strain evidence="2 3">CGMCC 4.2023</strain>
    </source>
</reference>
<dbReference type="AlphaFoldDB" id="A0A1H6CPJ1"/>
<evidence type="ECO:0000313" key="3">
    <source>
        <dbReference type="Proteomes" id="UP000236754"/>
    </source>
</evidence>
<evidence type="ECO:0008006" key="4">
    <source>
        <dbReference type="Google" id="ProtNLM"/>
    </source>
</evidence>
<proteinExistence type="predicted"/>